<keyword evidence="2" id="KW-1185">Reference proteome</keyword>
<dbReference type="EMBL" id="CAJVQC010092741">
    <property type="protein sequence ID" value="CAG8826765.1"/>
    <property type="molecule type" value="Genomic_DNA"/>
</dbReference>
<feature type="non-terminal residue" evidence="1">
    <location>
        <position position="123"/>
    </location>
</feature>
<reference evidence="1" key="1">
    <citation type="submission" date="2021-06" db="EMBL/GenBank/DDBJ databases">
        <authorList>
            <person name="Kallberg Y."/>
            <person name="Tangrot J."/>
            <person name="Rosling A."/>
        </authorList>
    </citation>
    <scope>NUCLEOTIDE SEQUENCE</scope>
    <source>
        <strain evidence="1">MA461A</strain>
    </source>
</reference>
<protein>
    <submittedName>
        <fullName evidence="1">22572_t:CDS:1</fullName>
    </submittedName>
</protein>
<dbReference type="Proteomes" id="UP000789920">
    <property type="component" value="Unassembled WGS sequence"/>
</dbReference>
<name>A0ACA9S5Y3_9GLOM</name>
<sequence>IQKFDQQMARRNVILLIDGAPSHKFDNIILNTKVKFFPPKTMSRIQLLDVEIIISFKHHYKSQFVKWIINQYEAREHNNNLNNNFNIFTAINFIVNVWDSVSSTKIINCFHHTNILSETIMDN</sequence>
<accession>A0ACA9S5Y3</accession>
<evidence type="ECO:0000313" key="2">
    <source>
        <dbReference type="Proteomes" id="UP000789920"/>
    </source>
</evidence>
<comment type="caution">
    <text evidence="1">The sequence shown here is derived from an EMBL/GenBank/DDBJ whole genome shotgun (WGS) entry which is preliminary data.</text>
</comment>
<organism evidence="1 2">
    <name type="scientific">Racocetra persica</name>
    <dbReference type="NCBI Taxonomy" id="160502"/>
    <lineage>
        <taxon>Eukaryota</taxon>
        <taxon>Fungi</taxon>
        <taxon>Fungi incertae sedis</taxon>
        <taxon>Mucoromycota</taxon>
        <taxon>Glomeromycotina</taxon>
        <taxon>Glomeromycetes</taxon>
        <taxon>Diversisporales</taxon>
        <taxon>Gigasporaceae</taxon>
        <taxon>Racocetra</taxon>
    </lineage>
</organism>
<feature type="non-terminal residue" evidence="1">
    <location>
        <position position="1"/>
    </location>
</feature>
<evidence type="ECO:0000313" key="1">
    <source>
        <dbReference type="EMBL" id="CAG8826765.1"/>
    </source>
</evidence>
<proteinExistence type="predicted"/>
<gene>
    <name evidence="1" type="ORF">RPERSI_LOCUS26805</name>
</gene>